<feature type="repeat" description="TPR" evidence="3">
    <location>
        <begin position="475"/>
        <end position="508"/>
    </location>
</feature>
<gene>
    <name evidence="5" type="ORF">KTO63_25165</name>
</gene>
<keyword evidence="6" id="KW-1185">Reference proteome</keyword>
<feature type="repeat" description="TPR" evidence="3">
    <location>
        <begin position="716"/>
        <end position="749"/>
    </location>
</feature>
<dbReference type="EMBL" id="JAHSPG010000018">
    <property type="protein sequence ID" value="MBV4360478.1"/>
    <property type="molecule type" value="Genomic_DNA"/>
</dbReference>
<dbReference type="PROSITE" id="PS50293">
    <property type="entry name" value="TPR_REGION"/>
    <property type="match status" value="1"/>
</dbReference>
<keyword evidence="2 3" id="KW-0802">TPR repeat</keyword>
<dbReference type="SMART" id="SM00028">
    <property type="entry name" value="TPR"/>
    <property type="match status" value="8"/>
</dbReference>
<evidence type="ECO:0000259" key="4">
    <source>
        <dbReference type="Pfam" id="PF20703"/>
    </source>
</evidence>
<dbReference type="InterPro" id="IPR051012">
    <property type="entry name" value="CellSynth/LPSAsmb/PSIAsmb"/>
</dbReference>
<organism evidence="5 6">
    <name type="scientific">Pinibacter aurantiacus</name>
    <dbReference type="NCBI Taxonomy" id="2851599"/>
    <lineage>
        <taxon>Bacteria</taxon>
        <taxon>Pseudomonadati</taxon>
        <taxon>Bacteroidota</taxon>
        <taxon>Chitinophagia</taxon>
        <taxon>Chitinophagales</taxon>
        <taxon>Chitinophagaceae</taxon>
        <taxon>Pinibacter</taxon>
    </lineage>
</organism>
<feature type="repeat" description="TPR" evidence="3">
    <location>
        <begin position="580"/>
        <end position="613"/>
    </location>
</feature>
<protein>
    <submittedName>
        <fullName evidence="5">Tetratricopeptide repeat protein</fullName>
    </submittedName>
</protein>
<dbReference type="InterPro" id="IPR049052">
    <property type="entry name" value="nSTAND1"/>
</dbReference>
<dbReference type="PROSITE" id="PS50005">
    <property type="entry name" value="TPR"/>
    <property type="match status" value="6"/>
</dbReference>
<dbReference type="Proteomes" id="UP000812270">
    <property type="component" value="Unassembled WGS sequence"/>
</dbReference>
<evidence type="ECO:0000313" key="5">
    <source>
        <dbReference type="EMBL" id="MBV4360478.1"/>
    </source>
</evidence>
<feature type="repeat" description="TPR" evidence="3">
    <location>
        <begin position="648"/>
        <end position="681"/>
    </location>
</feature>
<dbReference type="PANTHER" id="PTHR45586:SF1">
    <property type="entry name" value="LIPOPOLYSACCHARIDE ASSEMBLY PROTEIN B"/>
    <property type="match status" value="1"/>
</dbReference>
<dbReference type="Pfam" id="PF14559">
    <property type="entry name" value="TPR_19"/>
    <property type="match status" value="1"/>
</dbReference>
<proteinExistence type="predicted"/>
<evidence type="ECO:0000313" key="6">
    <source>
        <dbReference type="Proteomes" id="UP000812270"/>
    </source>
</evidence>
<dbReference type="PANTHER" id="PTHR45586">
    <property type="entry name" value="TPR REPEAT-CONTAINING PROTEIN PA4667"/>
    <property type="match status" value="1"/>
</dbReference>
<evidence type="ECO:0000256" key="2">
    <source>
        <dbReference type="ARBA" id="ARBA00022803"/>
    </source>
</evidence>
<feature type="repeat" description="TPR" evidence="3">
    <location>
        <begin position="682"/>
        <end position="715"/>
    </location>
</feature>
<dbReference type="NCBIfam" id="NF047558">
    <property type="entry name" value="TPR_END_plus"/>
    <property type="match status" value="1"/>
</dbReference>
<dbReference type="AlphaFoldDB" id="A0A9E2SFE1"/>
<name>A0A9E2SFE1_9BACT</name>
<keyword evidence="1" id="KW-0677">Repeat</keyword>
<sequence>MSERYRYPGGGYSFTEEDETIFCGRKEAIDYIHNSILLNQCVVLYGKSGTGKSSLLQAGVIPQLCRPSEQKPNNNFHIYSVRTGIWQYDSPSPLVQRIRNLKLYKGIAPSKEKVFLPFLSQEVKNTLWYRFKMLQYNTYKKEQEESNSNKRQDTYLIIIDQVEELFTYPIEQFAEMIQELADLRSQILPDKARDEVEIYERENSGELTPLENEILYSTLPVKFIFSIRSDKLYLMGRLKKAIPSILHNTFELYPFSKPAAIKAIVKPSNAEGNFASPKFDLSEVADYIADFLENQPDTELEYVSTNCTIEPFALQIICRHVEKIIINNRETKVTREMIPDLKDLFVNYYLNTLKELPLDDSMKSKVQQLIEDKMIYEKYSKRISVFREIIKDFGIDEDSLQKVINSRLIKETEPGSYSYEIIHDSLIIPILDAKRNRLQAEDDLNKKYDATSRNIFADKSIEIVEIEMRKNRYDYKLFKNRADSYYLKQEFSKALDDYIKAIELLKDDQFDEDLYIGIANCQYNMKEYEESNKTLRILIQKKPENMFAWYYTGFNYHVMRAFDKAIEYYLQALDIKPLHKELNYNLALAYLETKNYSAAIGQFEKVIEYYPDDYLTYFSLIETLIFSGDNRSIKAYTDKLIELHVDQAETYRQIADMYSKKGNKAKAIEYFKETLNIEPENPSYHVKIGIVYSELEMLPEAIAHFEKACEYDNRNSFYTTWLAFTYQLVGNEKKAIELFHNAIEYDPHYRYPVAALAACYRRIGDLQSYAKYIDIAKSLPPNDSEDEYSLASFEALIGNSERALELLENALRLRLREPGFVEADPDFEFVKEYSRFKQIIENSKANLSFESLKI</sequence>
<comment type="caution">
    <text evidence="5">The sequence shown here is derived from an EMBL/GenBank/DDBJ whole genome shotgun (WGS) entry which is preliminary data.</text>
</comment>
<evidence type="ECO:0000256" key="1">
    <source>
        <dbReference type="ARBA" id="ARBA00022737"/>
    </source>
</evidence>
<dbReference type="InterPro" id="IPR019734">
    <property type="entry name" value="TPR_rpt"/>
</dbReference>
<dbReference type="Pfam" id="PF20703">
    <property type="entry name" value="nSTAND1"/>
    <property type="match status" value="1"/>
</dbReference>
<dbReference type="Pfam" id="PF13181">
    <property type="entry name" value="TPR_8"/>
    <property type="match status" value="1"/>
</dbReference>
<evidence type="ECO:0000256" key="3">
    <source>
        <dbReference type="PROSITE-ProRule" id="PRU00339"/>
    </source>
</evidence>
<dbReference type="RefSeq" id="WP_217794894.1">
    <property type="nucleotide sequence ID" value="NZ_JAHSPG010000018.1"/>
</dbReference>
<feature type="domain" description="Novel STAND NTPase 1" evidence="4">
    <location>
        <begin position="13"/>
        <end position="273"/>
    </location>
</feature>
<accession>A0A9E2SFE1</accession>
<reference evidence="5" key="1">
    <citation type="submission" date="2021-06" db="EMBL/GenBank/DDBJ databases">
        <authorList>
            <person name="Huq M.A."/>
        </authorList>
    </citation>
    <scope>NUCLEOTIDE SEQUENCE</scope>
    <source>
        <strain evidence="5">MAH-26</strain>
    </source>
</reference>
<feature type="repeat" description="TPR" evidence="3">
    <location>
        <begin position="546"/>
        <end position="579"/>
    </location>
</feature>